<evidence type="ECO:0000313" key="3">
    <source>
        <dbReference type="EnsemblPlants" id="KEH35686"/>
    </source>
</evidence>
<evidence type="ECO:0000256" key="1">
    <source>
        <dbReference type="SAM" id="Phobius"/>
    </source>
</evidence>
<accession>A0A072V1X1</accession>
<gene>
    <name evidence="2" type="ordered locus">MTR_3g498705</name>
</gene>
<name>A0A072V1X1_MEDTR</name>
<protein>
    <submittedName>
        <fullName evidence="2">Transmembrane protein, putative</fullName>
    </submittedName>
</protein>
<dbReference type="HOGENOM" id="CLU_2486769_0_0_1"/>
<dbReference type="EnsemblPlants" id="KEH35686">
    <property type="protein sequence ID" value="KEH35686"/>
    <property type="gene ID" value="MTR_3g498705"/>
</dbReference>
<keyword evidence="4" id="KW-1185">Reference proteome</keyword>
<sequence length="87" mass="10050">MMNGMRNAHNHSLTLFSTHAISLKLEYYFVNLIPITLVFLSSLPLFLTRRVVAISFGGFWREILKMSLKREKLGKSKEATLGFRVFD</sequence>
<reference evidence="2 4" key="2">
    <citation type="journal article" date="2014" name="BMC Genomics">
        <title>An improved genome release (version Mt4.0) for the model legume Medicago truncatula.</title>
        <authorList>
            <person name="Tang H."/>
            <person name="Krishnakumar V."/>
            <person name="Bidwell S."/>
            <person name="Rosen B."/>
            <person name="Chan A."/>
            <person name="Zhou S."/>
            <person name="Gentzbittel L."/>
            <person name="Childs K.L."/>
            <person name="Yandell M."/>
            <person name="Gundlach H."/>
            <person name="Mayer K.F."/>
            <person name="Schwartz D.C."/>
            <person name="Town C.D."/>
        </authorList>
    </citation>
    <scope>GENOME REANNOTATION</scope>
    <source>
        <strain evidence="2">A17</strain>
        <strain evidence="3 4">cv. Jemalong A17</strain>
    </source>
</reference>
<reference evidence="2 4" key="1">
    <citation type="journal article" date="2011" name="Nature">
        <title>The Medicago genome provides insight into the evolution of rhizobial symbioses.</title>
        <authorList>
            <person name="Young N.D."/>
            <person name="Debelle F."/>
            <person name="Oldroyd G.E."/>
            <person name="Geurts R."/>
            <person name="Cannon S.B."/>
            <person name="Udvardi M.K."/>
            <person name="Benedito V.A."/>
            <person name="Mayer K.F."/>
            <person name="Gouzy J."/>
            <person name="Schoof H."/>
            <person name="Van de Peer Y."/>
            <person name="Proost S."/>
            <person name="Cook D.R."/>
            <person name="Meyers B.C."/>
            <person name="Spannagl M."/>
            <person name="Cheung F."/>
            <person name="De Mita S."/>
            <person name="Krishnakumar V."/>
            <person name="Gundlach H."/>
            <person name="Zhou S."/>
            <person name="Mudge J."/>
            <person name="Bharti A.K."/>
            <person name="Murray J.D."/>
            <person name="Naoumkina M.A."/>
            <person name="Rosen B."/>
            <person name="Silverstein K.A."/>
            <person name="Tang H."/>
            <person name="Rombauts S."/>
            <person name="Zhao P.X."/>
            <person name="Zhou P."/>
            <person name="Barbe V."/>
            <person name="Bardou P."/>
            <person name="Bechner M."/>
            <person name="Bellec A."/>
            <person name="Berger A."/>
            <person name="Berges H."/>
            <person name="Bidwell S."/>
            <person name="Bisseling T."/>
            <person name="Choisne N."/>
            <person name="Couloux A."/>
            <person name="Denny R."/>
            <person name="Deshpande S."/>
            <person name="Dai X."/>
            <person name="Doyle J.J."/>
            <person name="Dudez A.M."/>
            <person name="Farmer A.D."/>
            <person name="Fouteau S."/>
            <person name="Franken C."/>
            <person name="Gibelin C."/>
            <person name="Gish J."/>
            <person name="Goldstein S."/>
            <person name="Gonzalez A.J."/>
            <person name="Green P.J."/>
            <person name="Hallab A."/>
            <person name="Hartog M."/>
            <person name="Hua A."/>
            <person name="Humphray S.J."/>
            <person name="Jeong D.H."/>
            <person name="Jing Y."/>
            <person name="Jocker A."/>
            <person name="Kenton S.M."/>
            <person name="Kim D.J."/>
            <person name="Klee K."/>
            <person name="Lai H."/>
            <person name="Lang C."/>
            <person name="Lin S."/>
            <person name="Macmil S.L."/>
            <person name="Magdelenat G."/>
            <person name="Matthews L."/>
            <person name="McCorrison J."/>
            <person name="Monaghan E.L."/>
            <person name="Mun J.H."/>
            <person name="Najar F.Z."/>
            <person name="Nicholson C."/>
            <person name="Noirot C."/>
            <person name="O'Bleness M."/>
            <person name="Paule C.R."/>
            <person name="Poulain J."/>
            <person name="Prion F."/>
            <person name="Qin B."/>
            <person name="Qu C."/>
            <person name="Retzel E.F."/>
            <person name="Riddle C."/>
            <person name="Sallet E."/>
            <person name="Samain S."/>
            <person name="Samson N."/>
            <person name="Sanders I."/>
            <person name="Saurat O."/>
            <person name="Scarpelli C."/>
            <person name="Schiex T."/>
            <person name="Segurens B."/>
            <person name="Severin A.J."/>
            <person name="Sherrier D.J."/>
            <person name="Shi R."/>
            <person name="Sims S."/>
            <person name="Singer S.R."/>
            <person name="Sinharoy S."/>
            <person name="Sterck L."/>
            <person name="Viollet A."/>
            <person name="Wang B.B."/>
            <person name="Wang K."/>
            <person name="Wang M."/>
            <person name="Wang X."/>
            <person name="Warfsmann J."/>
            <person name="Weissenbach J."/>
            <person name="White D.D."/>
            <person name="White J.D."/>
            <person name="Wiley G.B."/>
            <person name="Wincker P."/>
            <person name="Xing Y."/>
            <person name="Yang L."/>
            <person name="Yao Z."/>
            <person name="Ying F."/>
            <person name="Zhai J."/>
            <person name="Zhou L."/>
            <person name="Zuber A."/>
            <person name="Denarie J."/>
            <person name="Dixon R.A."/>
            <person name="May G.D."/>
            <person name="Schwartz D.C."/>
            <person name="Rogers J."/>
            <person name="Quetier F."/>
            <person name="Town C.D."/>
            <person name="Roe B.A."/>
        </authorList>
    </citation>
    <scope>NUCLEOTIDE SEQUENCE [LARGE SCALE GENOMIC DNA]</scope>
    <source>
        <strain evidence="2">A17</strain>
        <strain evidence="3 4">cv. Jemalong A17</strain>
    </source>
</reference>
<evidence type="ECO:0000313" key="4">
    <source>
        <dbReference type="Proteomes" id="UP000002051"/>
    </source>
</evidence>
<dbReference type="EMBL" id="CM001219">
    <property type="protein sequence ID" value="KEH35686.1"/>
    <property type="molecule type" value="Genomic_DNA"/>
</dbReference>
<organism evidence="2 4">
    <name type="scientific">Medicago truncatula</name>
    <name type="common">Barrel medic</name>
    <name type="synonym">Medicago tribuloides</name>
    <dbReference type="NCBI Taxonomy" id="3880"/>
    <lineage>
        <taxon>Eukaryota</taxon>
        <taxon>Viridiplantae</taxon>
        <taxon>Streptophyta</taxon>
        <taxon>Embryophyta</taxon>
        <taxon>Tracheophyta</taxon>
        <taxon>Spermatophyta</taxon>
        <taxon>Magnoliopsida</taxon>
        <taxon>eudicotyledons</taxon>
        <taxon>Gunneridae</taxon>
        <taxon>Pentapetalae</taxon>
        <taxon>rosids</taxon>
        <taxon>fabids</taxon>
        <taxon>Fabales</taxon>
        <taxon>Fabaceae</taxon>
        <taxon>Papilionoideae</taxon>
        <taxon>50 kb inversion clade</taxon>
        <taxon>NPAAA clade</taxon>
        <taxon>Hologalegina</taxon>
        <taxon>IRL clade</taxon>
        <taxon>Trifolieae</taxon>
        <taxon>Medicago</taxon>
    </lineage>
</organism>
<proteinExistence type="predicted"/>
<keyword evidence="1 2" id="KW-0812">Transmembrane</keyword>
<feature type="transmembrane region" description="Helical" evidence="1">
    <location>
        <begin position="27"/>
        <end position="47"/>
    </location>
</feature>
<keyword evidence="1" id="KW-0472">Membrane</keyword>
<evidence type="ECO:0000313" key="2">
    <source>
        <dbReference type="EMBL" id="KEH35686.1"/>
    </source>
</evidence>
<dbReference type="AlphaFoldDB" id="A0A072V1X1"/>
<dbReference type="Proteomes" id="UP000002051">
    <property type="component" value="Chromosome 3"/>
</dbReference>
<keyword evidence="1" id="KW-1133">Transmembrane helix</keyword>
<reference evidence="3" key="3">
    <citation type="submission" date="2015-04" db="UniProtKB">
        <authorList>
            <consortium name="EnsemblPlants"/>
        </authorList>
    </citation>
    <scope>IDENTIFICATION</scope>
    <source>
        <strain evidence="3">cv. Jemalong A17</strain>
    </source>
</reference>